<evidence type="ECO:0000313" key="2">
    <source>
        <dbReference type="Proteomes" id="UP000277212"/>
    </source>
</evidence>
<name>A0A3M2R860_9HYPO</name>
<dbReference type="OrthoDB" id="4347799at2759"/>
<evidence type="ECO:0008006" key="3">
    <source>
        <dbReference type="Google" id="ProtNLM"/>
    </source>
</evidence>
<proteinExistence type="predicted"/>
<reference evidence="1 2" key="1">
    <citation type="submission" date="2017-06" db="EMBL/GenBank/DDBJ databases">
        <title>Comparative genomic analysis of Ambrosia Fusariam Clade fungi.</title>
        <authorList>
            <person name="Stajich J.E."/>
            <person name="Carrillo J."/>
            <person name="Kijimoto T."/>
            <person name="Eskalen A."/>
            <person name="O'Donnell K."/>
            <person name="Kasson M."/>
        </authorList>
    </citation>
    <scope>NUCLEOTIDE SEQUENCE [LARGE SCALE GENOMIC DNA]</scope>
    <source>
        <strain evidence="1">UCR3666</strain>
    </source>
</reference>
<protein>
    <recommendedName>
        <fullName evidence="3">BED-type domain-containing protein</fullName>
    </recommendedName>
</protein>
<evidence type="ECO:0000313" key="1">
    <source>
        <dbReference type="EMBL" id="RMJ01466.1"/>
    </source>
</evidence>
<dbReference type="AlphaFoldDB" id="A0A3M2R860"/>
<gene>
    <name evidence="1" type="ORF">CDV36_015788</name>
</gene>
<dbReference type="EMBL" id="NKUJ01000660">
    <property type="protein sequence ID" value="RMJ01466.1"/>
    <property type="molecule type" value="Genomic_DNA"/>
</dbReference>
<organism evidence="1 2">
    <name type="scientific">Fusarium kuroshium</name>
    <dbReference type="NCBI Taxonomy" id="2010991"/>
    <lineage>
        <taxon>Eukaryota</taxon>
        <taxon>Fungi</taxon>
        <taxon>Dikarya</taxon>
        <taxon>Ascomycota</taxon>
        <taxon>Pezizomycotina</taxon>
        <taxon>Sordariomycetes</taxon>
        <taxon>Hypocreomycetidae</taxon>
        <taxon>Hypocreales</taxon>
        <taxon>Nectriaceae</taxon>
        <taxon>Fusarium</taxon>
        <taxon>Fusarium solani species complex</taxon>
    </lineage>
</organism>
<keyword evidence="2" id="KW-1185">Reference proteome</keyword>
<comment type="caution">
    <text evidence="1">The sequence shown here is derived from an EMBL/GenBank/DDBJ whole genome shotgun (WGS) entry which is preliminary data.</text>
</comment>
<feature type="non-terminal residue" evidence="1">
    <location>
        <position position="98"/>
    </location>
</feature>
<sequence>MAPAKADAAFVWRQFSDLGRSNPKKSKRYRCRHCQKEFAATSVGRPKEHLATCDKWQGKQRQERQARDKAGYLPSYSDAVQKKITEVGIQRISQDESR</sequence>
<accession>A0A3M2R860</accession>
<dbReference type="Proteomes" id="UP000277212">
    <property type="component" value="Unassembled WGS sequence"/>
</dbReference>